<dbReference type="AlphaFoldDB" id="A0A1M2V3I4"/>
<proteinExistence type="predicted"/>
<evidence type="ECO:0008006" key="3">
    <source>
        <dbReference type="Google" id="ProtNLM"/>
    </source>
</evidence>
<dbReference type="Proteomes" id="UP000184267">
    <property type="component" value="Unassembled WGS sequence"/>
</dbReference>
<accession>A0A1M2V3I4</accession>
<reference evidence="1 2" key="1">
    <citation type="submission" date="2016-10" db="EMBL/GenBank/DDBJ databases">
        <title>Genome sequence of the basidiomycete white-rot fungus Trametes pubescens.</title>
        <authorList>
            <person name="Makela M.R."/>
            <person name="Granchi Z."/>
            <person name="Peng M."/>
            <person name="De Vries R.P."/>
            <person name="Grigoriev I."/>
            <person name="Riley R."/>
            <person name="Hilden K."/>
        </authorList>
    </citation>
    <scope>NUCLEOTIDE SEQUENCE [LARGE SCALE GENOMIC DNA]</scope>
    <source>
        <strain evidence="1 2">FBCC735</strain>
    </source>
</reference>
<gene>
    <name evidence="1" type="ORF">TRAPUB_7393</name>
</gene>
<organism evidence="1 2">
    <name type="scientific">Trametes pubescens</name>
    <name type="common">White-rot fungus</name>
    <dbReference type="NCBI Taxonomy" id="154538"/>
    <lineage>
        <taxon>Eukaryota</taxon>
        <taxon>Fungi</taxon>
        <taxon>Dikarya</taxon>
        <taxon>Basidiomycota</taxon>
        <taxon>Agaricomycotina</taxon>
        <taxon>Agaricomycetes</taxon>
        <taxon>Polyporales</taxon>
        <taxon>Polyporaceae</taxon>
        <taxon>Trametes</taxon>
    </lineage>
</organism>
<evidence type="ECO:0000313" key="1">
    <source>
        <dbReference type="EMBL" id="OJT02150.1"/>
    </source>
</evidence>
<keyword evidence="2" id="KW-1185">Reference proteome</keyword>
<feature type="non-terminal residue" evidence="1">
    <location>
        <position position="1"/>
    </location>
</feature>
<dbReference type="EMBL" id="MNAD01001698">
    <property type="protein sequence ID" value="OJT02150.1"/>
    <property type="molecule type" value="Genomic_DNA"/>
</dbReference>
<protein>
    <recommendedName>
        <fullName evidence="3">BAH domain-containing protein</fullName>
    </recommendedName>
</protein>
<name>A0A1M2V3I4_TRAPU</name>
<sequence length="136" mass="15821">VHSNETLYYVDYLYVDSNPNNFIARVHVLCLAEHIMRHTPMHQLPAGYHYRIAPQELLALDSAISVRTTAFQRRACEVMVFDETTISMPLSDRVAPFLRLNHFYQFDACLPNPTYRLMDVRTLAYPLNDVRTDVCN</sequence>
<comment type="caution">
    <text evidence="1">The sequence shown here is derived from an EMBL/GenBank/DDBJ whole genome shotgun (WGS) entry which is preliminary data.</text>
</comment>
<evidence type="ECO:0000313" key="2">
    <source>
        <dbReference type="Proteomes" id="UP000184267"/>
    </source>
</evidence>